<dbReference type="GO" id="GO:0016740">
    <property type="term" value="F:transferase activity"/>
    <property type="evidence" value="ECO:0007669"/>
    <property type="project" value="UniProtKB-KW"/>
</dbReference>
<evidence type="ECO:0000313" key="5">
    <source>
        <dbReference type="Proteomes" id="UP000243524"/>
    </source>
</evidence>
<dbReference type="Pfam" id="PF06094">
    <property type="entry name" value="GGACT"/>
    <property type="match status" value="1"/>
</dbReference>
<reference evidence="4 5" key="1">
    <citation type="submission" date="2017-06" db="EMBL/GenBank/DDBJ databases">
        <title>the draft geome sequence of Illustriluteabacillus marina B3227.</title>
        <authorList>
            <person name="He R.-H."/>
            <person name="Du Z.-J."/>
        </authorList>
    </citation>
    <scope>NUCLEOTIDE SEQUENCE [LARGE SCALE GENOMIC DNA]</scope>
    <source>
        <strain evidence="4 5">B3227</strain>
    </source>
</reference>
<evidence type="ECO:0000256" key="1">
    <source>
        <dbReference type="ARBA" id="ARBA00023239"/>
    </source>
</evidence>
<feature type="domain" description="Gamma-glutamylcyclotransferase AIG2-like" evidence="3">
    <location>
        <begin position="8"/>
        <end position="125"/>
    </location>
</feature>
<name>A0A2I0QVP8_9BACI</name>
<dbReference type="Gene3D" id="3.10.490.10">
    <property type="entry name" value="Gamma-glutamyl cyclotransferase-like"/>
    <property type="match status" value="2"/>
</dbReference>
<organism evidence="4 5">
    <name type="scientific">Halalkalibacillus sediminis</name>
    <dbReference type="NCBI Taxonomy" id="2018042"/>
    <lineage>
        <taxon>Bacteria</taxon>
        <taxon>Bacillati</taxon>
        <taxon>Bacillota</taxon>
        <taxon>Bacilli</taxon>
        <taxon>Bacillales</taxon>
        <taxon>Bacillaceae</taxon>
        <taxon>Halalkalibacillus</taxon>
    </lineage>
</organism>
<proteinExistence type="predicted"/>
<keyword evidence="1" id="KW-0456">Lyase</keyword>
<dbReference type="Proteomes" id="UP000243524">
    <property type="component" value="Unassembled WGS sequence"/>
</dbReference>
<accession>A0A2I0QVP8</accession>
<dbReference type="CDD" id="cd06661">
    <property type="entry name" value="GGCT_like"/>
    <property type="match status" value="2"/>
</dbReference>
<dbReference type="InterPro" id="IPR009288">
    <property type="entry name" value="AIG2-like_dom"/>
</dbReference>
<dbReference type="AlphaFoldDB" id="A0A2I0QVP8"/>
<evidence type="ECO:0000313" key="4">
    <source>
        <dbReference type="EMBL" id="PKR78412.1"/>
    </source>
</evidence>
<dbReference type="InterPro" id="IPR036568">
    <property type="entry name" value="GGCT-like_sf"/>
</dbReference>
<dbReference type="SUPFAM" id="SSF110857">
    <property type="entry name" value="Gamma-glutamyl cyclotransferase-like"/>
    <property type="match status" value="2"/>
</dbReference>
<dbReference type="GO" id="GO:0003839">
    <property type="term" value="F:gamma-glutamylcyclotransferase activity"/>
    <property type="evidence" value="ECO:0007669"/>
    <property type="project" value="InterPro"/>
</dbReference>
<comment type="caution">
    <text evidence="4">The sequence shown here is derived from an EMBL/GenBank/DDBJ whole genome shotgun (WGS) entry which is preliminary data.</text>
</comment>
<dbReference type="Pfam" id="PF13772">
    <property type="entry name" value="AIG2_2"/>
    <property type="match status" value="1"/>
</dbReference>
<feature type="active site" description="Proton acceptor" evidence="2">
    <location>
        <position position="212"/>
    </location>
</feature>
<evidence type="ECO:0000256" key="2">
    <source>
        <dbReference type="PIRSR" id="PIRSR617939-1"/>
    </source>
</evidence>
<gene>
    <name evidence="4" type="ORF">CEY16_01250</name>
</gene>
<keyword evidence="5" id="KW-1185">Reference proteome</keyword>
<evidence type="ECO:0000259" key="3">
    <source>
        <dbReference type="Pfam" id="PF06094"/>
    </source>
</evidence>
<protein>
    <submittedName>
        <fullName evidence="4">Gamma-glutamylcyclotransferase</fullName>
    </submittedName>
</protein>
<dbReference type="InterPro" id="IPR013024">
    <property type="entry name" value="GGCT-like"/>
</dbReference>
<dbReference type="InterPro" id="IPR017939">
    <property type="entry name" value="G-Glutamylcylcotransferase"/>
</dbReference>
<dbReference type="EMBL" id="PJNH01000001">
    <property type="protein sequence ID" value="PKR78412.1"/>
    <property type="molecule type" value="Genomic_DNA"/>
</dbReference>
<keyword evidence="4" id="KW-0808">Transferase</keyword>
<sequence length="283" mass="32763">MNVITNYLFVYGTLQKHERNHHWLNGAERVAEQAWTKGRLVESEHEYPGLVRSDDAIVYGELYKIDEDILKKVDELESFKEDNEGNFFDREIRVVDTDGSKYEAHVYFLNQPNVEADEQAYYDWKVTRRLQKETPLYFAYGSCMDHERIEVADMLDGFDAVGLGVLSGYDMDFTTRAEDGGRADITEKKDSTVEGIVYKITDEALEYLYMREGVYAGKYRPAFVDVEVEGKKVNMLTFIVIDKEESIAPPDHYLTEIVRGGKKFLTEKYINAIHDKVDKLRKG</sequence>
<dbReference type="PANTHER" id="PTHR12935:SF0">
    <property type="entry name" value="GAMMA-GLUTAMYLCYCLOTRANSFERASE"/>
    <property type="match status" value="1"/>
</dbReference>
<dbReference type="PANTHER" id="PTHR12935">
    <property type="entry name" value="GAMMA-GLUTAMYLCYCLOTRANSFERASE"/>
    <property type="match status" value="1"/>
</dbReference>